<feature type="non-terminal residue" evidence="1">
    <location>
        <position position="1"/>
    </location>
</feature>
<reference evidence="1 2" key="1">
    <citation type="journal article" date="2019" name="Nat. Ecol. Evol.">
        <title>Megaphylogeny resolves global patterns of mushroom evolution.</title>
        <authorList>
            <person name="Varga T."/>
            <person name="Krizsan K."/>
            <person name="Foldi C."/>
            <person name="Dima B."/>
            <person name="Sanchez-Garcia M."/>
            <person name="Sanchez-Ramirez S."/>
            <person name="Szollosi G.J."/>
            <person name="Szarkandi J.G."/>
            <person name="Papp V."/>
            <person name="Albert L."/>
            <person name="Andreopoulos W."/>
            <person name="Angelini C."/>
            <person name="Antonin V."/>
            <person name="Barry K.W."/>
            <person name="Bougher N.L."/>
            <person name="Buchanan P."/>
            <person name="Buyck B."/>
            <person name="Bense V."/>
            <person name="Catcheside P."/>
            <person name="Chovatia M."/>
            <person name="Cooper J."/>
            <person name="Damon W."/>
            <person name="Desjardin D."/>
            <person name="Finy P."/>
            <person name="Geml J."/>
            <person name="Haridas S."/>
            <person name="Hughes K."/>
            <person name="Justo A."/>
            <person name="Karasinski D."/>
            <person name="Kautmanova I."/>
            <person name="Kiss B."/>
            <person name="Kocsube S."/>
            <person name="Kotiranta H."/>
            <person name="LaButti K.M."/>
            <person name="Lechner B.E."/>
            <person name="Liimatainen K."/>
            <person name="Lipzen A."/>
            <person name="Lukacs Z."/>
            <person name="Mihaltcheva S."/>
            <person name="Morgado L.N."/>
            <person name="Niskanen T."/>
            <person name="Noordeloos M.E."/>
            <person name="Ohm R.A."/>
            <person name="Ortiz-Santana B."/>
            <person name="Ovrebo C."/>
            <person name="Racz N."/>
            <person name="Riley R."/>
            <person name="Savchenko A."/>
            <person name="Shiryaev A."/>
            <person name="Soop K."/>
            <person name="Spirin V."/>
            <person name="Szebenyi C."/>
            <person name="Tomsovsky M."/>
            <person name="Tulloss R.E."/>
            <person name="Uehling J."/>
            <person name="Grigoriev I.V."/>
            <person name="Vagvolgyi C."/>
            <person name="Papp T."/>
            <person name="Martin F.M."/>
            <person name="Miettinen O."/>
            <person name="Hibbett D.S."/>
            <person name="Nagy L.G."/>
        </authorList>
    </citation>
    <scope>NUCLEOTIDE SEQUENCE [LARGE SCALE GENOMIC DNA]</scope>
    <source>
        <strain evidence="1 2">CBS 962.96</strain>
    </source>
</reference>
<evidence type="ECO:0000313" key="1">
    <source>
        <dbReference type="EMBL" id="THV01081.1"/>
    </source>
</evidence>
<organism evidence="1 2">
    <name type="scientific">Dendrothele bispora (strain CBS 962.96)</name>
    <dbReference type="NCBI Taxonomy" id="1314807"/>
    <lineage>
        <taxon>Eukaryota</taxon>
        <taxon>Fungi</taxon>
        <taxon>Dikarya</taxon>
        <taxon>Basidiomycota</taxon>
        <taxon>Agaricomycotina</taxon>
        <taxon>Agaricomycetes</taxon>
        <taxon>Agaricomycetidae</taxon>
        <taxon>Agaricales</taxon>
        <taxon>Agaricales incertae sedis</taxon>
        <taxon>Dendrothele</taxon>
    </lineage>
</organism>
<name>A0A4S8MF56_DENBC</name>
<dbReference type="OrthoDB" id="1696280at2759"/>
<protein>
    <submittedName>
        <fullName evidence="1">Uncharacterized protein</fullName>
    </submittedName>
</protein>
<accession>A0A4S8MF56</accession>
<dbReference type="EMBL" id="ML179095">
    <property type="protein sequence ID" value="THV01081.1"/>
    <property type="molecule type" value="Genomic_DNA"/>
</dbReference>
<proteinExistence type="predicted"/>
<gene>
    <name evidence="1" type="ORF">K435DRAFT_656042</name>
</gene>
<dbReference type="Gene3D" id="3.90.226.10">
    <property type="entry name" value="2-enoyl-CoA Hydratase, Chain A, domain 1"/>
    <property type="match status" value="1"/>
</dbReference>
<evidence type="ECO:0000313" key="2">
    <source>
        <dbReference type="Proteomes" id="UP000297245"/>
    </source>
</evidence>
<dbReference type="Proteomes" id="UP000297245">
    <property type="component" value="Unassembled WGS sequence"/>
</dbReference>
<keyword evidence="2" id="KW-1185">Reference proteome</keyword>
<dbReference type="AlphaFoldDB" id="A0A4S8MF56"/>
<sequence length="197" mass="22299">ACDYRVRTDGSRRKAWLSANEMSYSLLLRSTLVLDGQHHLEVYTTKFGNGQLQRKTALEGHRFTPKEALDAGIMDYLAQRDTKVVLAKAEEAAGQRAGNAKGGVLGIIKTEIYRNVLDTNRKGVRVTDVHIEDAATKARLSFRFHFSAHLHHLPSKSKKMKLQRYCIPKRRAKDKVQSLYRLALCTFKAVSALVCWL</sequence>